<keyword evidence="1" id="KW-0472">Membrane</keyword>
<dbReference type="InterPro" id="IPR036927">
    <property type="entry name" value="Cyt_c_oxase-like_su1_sf"/>
</dbReference>
<accession>A0A540V3I2</accession>
<evidence type="ECO:0000256" key="1">
    <source>
        <dbReference type="SAM" id="Phobius"/>
    </source>
</evidence>
<evidence type="ECO:0000313" key="3">
    <source>
        <dbReference type="Proteomes" id="UP000315400"/>
    </source>
</evidence>
<name>A0A540V3I2_9GAMM</name>
<dbReference type="AlphaFoldDB" id="A0A540V3I2"/>
<dbReference type="Proteomes" id="UP000315400">
    <property type="component" value="Unassembled WGS sequence"/>
</dbReference>
<reference evidence="2 3" key="1">
    <citation type="submission" date="2019-06" db="EMBL/GenBank/DDBJ databases">
        <title>Metagenome assembled Genome of Spiribacter salinus SL48-SHIP from the microbial mat of Salt Lake 48 (Novosibirsk region, Russia).</title>
        <authorList>
            <person name="Shipova A."/>
            <person name="Rozanov A.S."/>
            <person name="Bryanskaya A.V."/>
            <person name="Peltek S.E."/>
        </authorList>
    </citation>
    <scope>NUCLEOTIDE SEQUENCE [LARGE SCALE GENOMIC DNA]</scope>
    <source>
        <strain evidence="2">SL48-SHIP-2</strain>
    </source>
</reference>
<keyword evidence="1" id="KW-0812">Transmembrane</keyword>
<evidence type="ECO:0000313" key="2">
    <source>
        <dbReference type="EMBL" id="TQE91306.1"/>
    </source>
</evidence>
<organism evidence="2 3">
    <name type="scientific">Spiribacter salinus</name>
    <dbReference type="NCBI Taxonomy" id="1335746"/>
    <lineage>
        <taxon>Bacteria</taxon>
        <taxon>Pseudomonadati</taxon>
        <taxon>Pseudomonadota</taxon>
        <taxon>Gammaproteobacteria</taxon>
        <taxon>Chromatiales</taxon>
        <taxon>Ectothiorhodospiraceae</taxon>
        <taxon>Spiribacter</taxon>
    </lineage>
</organism>
<feature type="non-terminal residue" evidence="2">
    <location>
        <position position="1"/>
    </location>
</feature>
<feature type="transmembrane region" description="Helical" evidence="1">
    <location>
        <begin position="40"/>
        <end position="59"/>
    </location>
</feature>
<sequence length="76" mass="8570">FMTFVLTFAGTIQTHMQRVVGDYYMDVQESLSIFYLMRWGSGLAVVIGALLFIYSILVVRKREVIEPGPTNPVPGE</sequence>
<gene>
    <name evidence="2" type="ORF">FKY71_20235</name>
</gene>
<dbReference type="Gene3D" id="1.20.210.10">
    <property type="entry name" value="Cytochrome c oxidase-like, subunit I domain"/>
    <property type="match status" value="1"/>
</dbReference>
<keyword evidence="1" id="KW-1133">Transmembrane helix</keyword>
<dbReference type="EMBL" id="VIFK01000697">
    <property type="protein sequence ID" value="TQE91306.1"/>
    <property type="molecule type" value="Genomic_DNA"/>
</dbReference>
<protein>
    <submittedName>
        <fullName evidence="2">Nitric-oxide reductase large subunit</fullName>
    </submittedName>
</protein>
<comment type="caution">
    <text evidence="2">The sequence shown here is derived from an EMBL/GenBank/DDBJ whole genome shotgun (WGS) entry which is preliminary data.</text>
</comment>
<proteinExistence type="predicted"/>
<dbReference type="SUPFAM" id="SSF81442">
    <property type="entry name" value="Cytochrome c oxidase subunit I-like"/>
    <property type="match status" value="1"/>
</dbReference>